<feature type="region of interest" description="Disordered" evidence="7">
    <location>
        <begin position="531"/>
        <end position="572"/>
    </location>
</feature>
<keyword evidence="8" id="KW-1133">Transmembrane helix</keyword>
<dbReference type="InterPro" id="IPR036097">
    <property type="entry name" value="HisK_dim/P_sf"/>
</dbReference>
<dbReference type="PANTHER" id="PTHR43711">
    <property type="entry name" value="TWO-COMPONENT HISTIDINE KINASE"/>
    <property type="match status" value="1"/>
</dbReference>
<dbReference type="SMART" id="SM00388">
    <property type="entry name" value="HisKA"/>
    <property type="match status" value="1"/>
</dbReference>
<dbReference type="InterPro" id="IPR003594">
    <property type="entry name" value="HATPase_dom"/>
</dbReference>
<dbReference type="SUPFAM" id="SSF47384">
    <property type="entry name" value="Homodimeric domain of signal transducing histidine kinase"/>
    <property type="match status" value="1"/>
</dbReference>
<dbReference type="InterPro" id="IPR035965">
    <property type="entry name" value="PAS-like_dom_sf"/>
</dbReference>
<dbReference type="PRINTS" id="PR00344">
    <property type="entry name" value="BCTRLSENSOR"/>
</dbReference>
<evidence type="ECO:0000313" key="11">
    <source>
        <dbReference type="Proteomes" id="UP000297053"/>
    </source>
</evidence>
<dbReference type="EMBL" id="CP039375">
    <property type="protein sequence ID" value="QCD66085.1"/>
    <property type="molecule type" value="Genomic_DNA"/>
</dbReference>
<dbReference type="SMART" id="SM00387">
    <property type="entry name" value="HATPase_c"/>
    <property type="match status" value="1"/>
</dbReference>
<dbReference type="RefSeq" id="WP_015762472.1">
    <property type="nucleotide sequence ID" value="NZ_CP039375.1"/>
</dbReference>
<evidence type="ECO:0000256" key="6">
    <source>
        <dbReference type="ARBA" id="ARBA00023012"/>
    </source>
</evidence>
<evidence type="ECO:0000256" key="3">
    <source>
        <dbReference type="ARBA" id="ARBA00022553"/>
    </source>
</evidence>
<evidence type="ECO:0000256" key="5">
    <source>
        <dbReference type="ARBA" id="ARBA00022777"/>
    </source>
</evidence>
<organism evidence="10 11">
    <name type="scientific">Halomicrobium mukohataei</name>
    <dbReference type="NCBI Taxonomy" id="57705"/>
    <lineage>
        <taxon>Archaea</taxon>
        <taxon>Methanobacteriati</taxon>
        <taxon>Methanobacteriota</taxon>
        <taxon>Stenosarchaea group</taxon>
        <taxon>Halobacteria</taxon>
        <taxon>Halobacteriales</taxon>
        <taxon>Haloarculaceae</taxon>
        <taxon>Halomicrobium</taxon>
    </lineage>
</organism>
<dbReference type="Pfam" id="PF08448">
    <property type="entry name" value="PAS_4"/>
    <property type="match status" value="1"/>
</dbReference>
<dbReference type="SUPFAM" id="SSF55785">
    <property type="entry name" value="PYP-like sensor domain (PAS domain)"/>
    <property type="match status" value="1"/>
</dbReference>
<feature type="transmembrane region" description="Helical" evidence="8">
    <location>
        <begin position="73"/>
        <end position="97"/>
    </location>
</feature>
<evidence type="ECO:0000256" key="8">
    <source>
        <dbReference type="SAM" id="Phobius"/>
    </source>
</evidence>
<keyword evidence="8" id="KW-0472">Membrane</keyword>
<feature type="transmembrane region" description="Helical" evidence="8">
    <location>
        <begin position="12"/>
        <end position="32"/>
    </location>
</feature>
<dbReference type="Gene3D" id="3.30.450.20">
    <property type="entry name" value="PAS domain"/>
    <property type="match status" value="1"/>
</dbReference>
<keyword evidence="3" id="KW-0597">Phosphoprotein</keyword>
<protein>
    <recommendedName>
        <fullName evidence="2">histidine kinase</fullName>
        <ecNumber evidence="2">2.7.13.3</ecNumber>
    </recommendedName>
</protein>
<dbReference type="Gene3D" id="1.10.287.130">
    <property type="match status" value="1"/>
</dbReference>
<dbReference type="KEGG" id="halz:E5139_10695"/>
<dbReference type="InterPro" id="IPR031621">
    <property type="entry name" value="HisKA_7TM"/>
</dbReference>
<dbReference type="Pfam" id="PF00512">
    <property type="entry name" value="HisKA"/>
    <property type="match status" value="1"/>
</dbReference>
<reference evidence="10 11" key="1">
    <citation type="submission" date="2019-04" db="EMBL/GenBank/DDBJ databases">
        <title>Complete genome sequence of Arthrobacter sp. ZXY-2 associated with effective atrazine degradation and salt adaptation.</title>
        <authorList>
            <person name="Zhao X."/>
        </authorList>
    </citation>
    <scope>NUCLEOTIDE SEQUENCE [LARGE SCALE GENOMIC DNA]</scope>
    <source>
        <strain evidence="11">ZP60</strain>
    </source>
</reference>
<feature type="transmembrane region" description="Helical" evidence="8">
    <location>
        <begin position="109"/>
        <end position="129"/>
    </location>
</feature>
<name>A0A4D6KFR5_9EURY</name>
<dbReference type="InterPro" id="IPR005467">
    <property type="entry name" value="His_kinase_dom"/>
</dbReference>
<dbReference type="GeneID" id="42179409"/>
<evidence type="ECO:0000256" key="2">
    <source>
        <dbReference type="ARBA" id="ARBA00012438"/>
    </source>
</evidence>
<keyword evidence="4" id="KW-0808">Transferase</keyword>
<reference evidence="10 11" key="2">
    <citation type="submission" date="2019-04" db="EMBL/GenBank/DDBJ databases">
        <authorList>
            <person name="Yang S."/>
            <person name="Wei W."/>
        </authorList>
    </citation>
    <scope>NUCLEOTIDE SEQUENCE [LARGE SCALE GENOMIC DNA]</scope>
    <source>
        <strain evidence="11">ZP60</strain>
    </source>
</reference>
<evidence type="ECO:0000256" key="4">
    <source>
        <dbReference type="ARBA" id="ARBA00022679"/>
    </source>
</evidence>
<proteinExistence type="predicted"/>
<dbReference type="CDD" id="cd00075">
    <property type="entry name" value="HATPase"/>
    <property type="match status" value="1"/>
</dbReference>
<feature type="transmembrane region" description="Helical" evidence="8">
    <location>
        <begin position="180"/>
        <end position="199"/>
    </location>
</feature>
<feature type="transmembrane region" description="Helical" evidence="8">
    <location>
        <begin position="44"/>
        <end position="61"/>
    </location>
</feature>
<dbReference type="InterPro" id="IPR013656">
    <property type="entry name" value="PAS_4"/>
</dbReference>
<keyword evidence="8" id="KW-0812">Transmembrane</keyword>
<feature type="compositionally biased region" description="Basic and acidic residues" evidence="7">
    <location>
        <begin position="532"/>
        <end position="545"/>
    </location>
</feature>
<dbReference type="Gene3D" id="3.30.565.10">
    <property type="entry name" value="Histidine kinase-like ATPase, C-terminal domain"/>
    <property type="match status" value="1"/>
</dbReference>
<dbReference type="PANTHER" id="PTHR43711:SF1">
    <property type="entry name" value="HISTIDINE KINASE 1"/>
    <property type="match status" value="1"/>
</dbReference>
<gene>
    <name evidence="10" type="ORF">E5139_10695</name>
</gene>
<dbReference type="EC" id="2.7.13.3" evidence="2"/>
<evidence type="ECO:0000259" key="9">
    <source>
        <dbReference type="PROSITE" id="PS50109"/>
    </source>
</evidence>
<dbReference type="AlphaFoldDB" id="A0A4D6KFR5"/>
<dbReference type="PROSITE" id="PS50109">
    <property type="entry name" value="HIS_KIN"/>
    <property type="match status" value="1"/>
</dbReference>
<dbReference type="InterPro" id="IPR004358">
    <property type="entry name" value="Sig_transdc_His_kin-like_C"/>
</dbReference>
<dbReference type="Pfam" id="PF16927">
    <property type="entry name" value="HisKA_7TM"/>
    <property type="match status" value="1"/>
</dbReference>
<dbReference type="InterPro" id="IPR036890">
    <property type="entry name" value="HATPase_C_sf"/>
</dbReference>
<dbReference type="Pfam" id="PF02518">
    <property type="entry name" value="HATPase_c"/>
    <property type="match status" value="1"/>
</dbReference>
<evidence type="ECO:0000256" key="7">
    <source>
        <dbReference type="SAM" id="MobiDB-lite"/>
    </source>
</evidence>
<feature type="domain" description="Histidine kinase" evidence="9">
    <location>
        <begin position="351"/>
        <end position="528"/>
    </location>
</feature>
<dbReference type="OMA" id="PLHWTAM"/>
<dbReference type="InterPro" id="IPR050736">
    <property type="entry name" value="Sensor_HK_Regulatory"/>
</dbReference>
<dbReference type="GO" id="GO:0000155">
    <property type="term" value="F:phosphorelay sensor kinase activity"/>
    <property type="evidence" value="ECO:0007669"/>
    <property type="project" value="InterPro"/>
</dbReference>
<comment type="catalytic activity">
    <reaction evidence="1">
        <text>ATP + protein L-histidine = ADP + protein N-phospho-L-histidine.</text>
        <dbReference type="EC" id="2.7.13.3"/>
    </reaction>
</comment>
<sequence>MIIQLAGDLTYAGYLLVFAVATLACFVSIDRVQQLEEPGTRRGLTALLLASGGWALSYLGYFLVPDPQLKTAFYVAGLVVGLATVGAWLYFCSAFTGRTLHRSTGLRRAAVAIFLAIVAVKVTNYHGLYFATRTATEPFPHMAVTHEPLHWVVVGLCYALTAVGYFMLFERLRQVSYQTWSFGLLVGVTAVPLLLNLVGHATPLLADVSHEPLGVAVFAVGVSFVFHERFQAIGLAEGDDKPIVIVNERDQLREYNAAAADLFPALTRPDVIGKPLWSVVPSVAEVLDSESGVLSVRDGEETRYYQLTESPFAAGRSPVGRLVLFTDITERERDRRELQRQNERLEEFASVVSHDLRNPLQVLRGAFEGARETGDPSHFDRGERALDRMETLIDDVLSLARQGQPIDETEPISLASLAASCWEVIEAGDADLVVETDLDLVADPDRFRQLLENLFRNAVEHGGDDVTVRVGRLPDGNGFYLADDGPGIPVDEREAVFESGYSTTDGGTGFGLAIVSEIVDAHGWEITVSGRAADDAPDGHTDSESGSRTATGASFEITGIGSPDGVDASEAA</sequence>
<evidence type="ECO:0000313" key="10">
    <source>
        <dbReference type="EMBL" id="QCD66085.1"/>
    </source>
</evidence>
<accession>A0A4D6KFR5</accession>
<evidence type="ECO:0000256" key="1">
    <source>
        <dbReference type="ARBA" id="ARBA00000085"/>
    </source>
</evidence>
<keyword evidence="5 10" id="KW-0418">Kinase</keyword>
<dbReference type="CDD" id="cd00082">
    <property type="entry name" value="HisKA"/>
    <property type="match status" value="1"/>
</dbReference>
<dbReference type="InterPro" id="IPR003661">
    <property type="entry name" value="HisK_dim/P_dom"/>
</dbReference>
<feature type="transmembrane region" description="Helical" evidence="8">
    <location>
        <begin position="149"/>
        <end position="168"/>
    </location>
</feature>
<dbReference type="Proteomes" id="UP000297053">
    <property type="component" value="Chromosome"/>
</dbReference>
<keyword evidence="6" id="KW-0902">Two-component regulatory system</keyword>
<dbReference type="SUPFAM" id="SSF55874">
    <property type="entry name" value="ATPase domain of HSP90 chaperone/DNA topoisomerase II/histidine kinase"/>
    <property type="match status" value="1"/>
</dbReference>